<dbReference type="InterPro" id="IPR036236">
    <property type="entry name" value="Znf_C2H2_sf"/>
</dbReference>
<sequence length="333" mass="37574">MDYKPLNMKFELPKSPASTLHNDGSDDNDDNGDVEYMGTIVSPAGEQTLIGTNQNRSPNPNLATMPSLLVTPPLSPLGAQQSSMPFLTAMLSQNNSANLTQGYVVHIPCYLCKRPFSDIELLREHLTMHARQLNIHLRPGATDAPNLYTFPPTATIEPNNFNKSVQKETQQQQRVETAQVSCEDCGKHYSSKASLRAHQRQHRLPTENNKRCWSKRQYRCHICRKSYKRESFLHKHRLYKHSQQQYSHAEADPAAAEASAEQKQRCVWTTKVFNAVAAANYSPATETASKYLPPTPAASEPLNPSGRTVPKQKYALRSPYFNPNLWVDYDAYI</sequence>
<dbReference type="Pfam" id="PF00096">
    <property type="entry name" value="zf-C2H2"/>
    <property type="match status" value="1"/>
</dbReference>
<evidence type="ECO:0000256" key="2">
    <source>
        <dbReference type="ARBA" id="ARBA00022737"/>
    </source>
</evidence>
<evidence type="ECO:0000313" key="11">
    <source>
        <dbReference type="RefSeq" id="XP_023162925.2"/>
    </source>
</evidence>
<evidence type="ECO:0000256" key="7">
    <source>
        <dbReference type="PROSITE-ProRule" id="PRU00042"/>
    </source>
</evidence>
<dbReference type="GO" id="GO:0008270">
    <property type="term" value="F:zinc ion binding"/>
    <property type="evidence" value="ECO:0007669"/>
    <property type="project" value="UniProtKB-KW"/>
</dbReference>
<feature type="domain" description="C2H2-type" evidence="9">
    <location>
        <begin position="218"/>
        <end position="246"/>
    </location>
</feature>
<dbReference type="GeneID" id="111594043"/>
<evidence type="ECO:0000256" key="1">
    <source>
        <dbReference type="ARBA" id="ARBA00022723"/>
    </source>
</evidence>
<keyword evidence="4" id="KW-0862">Zinc</keyword>
<gene>
    <name evidence="11" type="primary">LOC111594043</name>
</gene>
<dbReference type="SUPFAM" id="SSF57667">
    <property type="entry name" value="beta-beta-alpha zinc fingers"/>
    <property type="match status" value="1"/>
</dbReference>
<dbReference type="Proteomes" id="UP000504633">
    <property type="component" value="Unplaced"/>
</dbReference>
<dbReference type="PROSITE" id="PS50157">
    <property type="entry name" value="ZINC_FINGER_C2H2_2"/>
    <property type="match status" value="2"/>
</dbReference>
<dbReference type="SMART" id="SM00355">
    <property type="entry name" value="ZnF_C2H2"/>
    <property type="match status" value="3"/>
</dbReference>
<dbReference type="OMA" id="TSYKCHI"/>
<dbReference type="PANTHER" id="PTHR24388">
    <property type="entry name" value="ZINC FINGER PROTEIN"/>
    <property type="match status" value="1"/>
</dbReference>
<comment type="similarity">
    <text evidence="6">Belongs to the snail C2H2-type zinc-finger protein family.</text>
</comment>
<evidence type="ECO:0000256" key="4">
    <source>
        <dbReference type="ARBA" id="ARBA00022833"/>
    </source>
</evidence>
<accession>A0A6J1LHV9</accession>
<evidence type="ECO:0000256" key="5">
    <source>
        <dbReference type="ARBA" id="ARBA00023242"/>
    </source>
</evidence>
<keyword evidence="3 7" id="KW-0863">Zinc-finger</keyword>
<dbReference type="PANTHER" id="PTHR24388:SF104">
    <property type="entry name" value="AT-RICH BINDING PROTEIN-RELATED"/>
    <property type="match status" value="1"/>
</dbReference>
<feature type="region of interest" description="Disordered" evidence="8">
    <location>
        <begin position="13"/>
        <end position="32"/>
    </location>
</feature>
<feature type="region of interest" description="Disordered" evidence="8">
    <location>
        <begin position="287"/>
        <end position="309"/>
    </location>
</feature>
<protein>
    <submittedName>
        <fullName evidence="11">Zinc finger protein 570</fullName>
    </submittedName>
</protein>
<keyword evidence="5" id="KW-0539">Nucleus</keyword>
<evidence type="ECO:0000256" key="8">
    <source>
        <dbReference type="SAM" id="MobiDB-lite"/>
    </source>
</evidence>
<dbReference type="CTD" id="36023"/>
<proteinExistence type="inferred from homology"/>
<organism evidence="10 11">
    <name type="scientific">Drosophila hydei</name>
    <name type="common">Fruit fly</name>
    <dbReference type="NCBI Taxonomy" id="7224"/>
    <lineage>
        <taxon>Eukaryota</taxon>
        <taxon>Metazoa</taxon>
        <taxon>Ecdysozoa</taxon>
        <taxon>Arthropoda</taxon>
        <taxon>Hexapoda</taxon>
        <taxon>Insecta</taxon>
        <taxon>Pterygota</taxon>
        <taxon>Neoptera</taxon>
        <taxon>Endopterygota</taxon>
        <taxon>Diptera</taxon>
        <taxon>Brachycera</taxon>
        <taxon>Muscomorpha</taxon>
        <taxon>Ephydroidea</taxon>
        <taxon>Drosophilidae</taxon>
        <taxon>Drosophila</taxon>
    </lineage>
</organism>
<keyword evidence="1" id="KW-0479">Metal-binding</keyword>
<dbReference type="InterPro" id="IPR013087">
    <property type="entry name" value="Znf_C2H2_type"/>
</dbReference>
<dbReference type="KEGG" id="dhe:111594043"/>
<dbReference type="RefSeq" id="XP_023162925.2">
    <property type="nucleotide sequence ID" value="XM_023307157.2"/>
</dbReference>
<dbReference type="GO" id="GO:0000978">
    <property type="term" value="F:RNA polymerase II cis-regulatory region sequence-specific DNA binding"/>
    <property type="evidence" value="ECO:0007669"/>
    <property type="project" value="TreeGrafter"/>
</dbReference>
<keyword evidence="10" id="KW-1185">Reference proteome</keyword>
<dbReference type="Gene3D" id="3.30.160.60">
    <property type="entry name" value="Classic Zinc Finger"/>
    <property type="match status" value="1"/>
</dbReference>
<dbReference type="InterPro" id="IPR050527">
    <property type="entry name" value="Snail/Krueppel_Znf"/>
</dbReference>
<evidence type="ECO:0000256" key="6">
    <source>
        <dbReference type="ARBA" id="ARBA00037948"/>
    </source>
</evidence>
<keyword evidence="2" id="KW-0677">Repeat</keyword>
<evidence type="ECO:0000259" key="9">
    <source>
        <dbReference type="PROSITE" id="PS50157"/>
    </source>
</evidence>
<name>A0A6J1LHV9_DROHY</name>
<dbReference type="AlphaFoldDB" id="A0A6J1LHV9"/>
<dbReference type="PROSITE" id="PS00028">
    <property type="entry name" value="ZINC_FINGER_C2H2_1"/>
    <property type="match status" value="3"/>
</dbReference>
<dbReference type="GO" id="GO:0000981">
    <property type="term" value="F:DNA-binding transcription factor activity, RNA polymerase II-specific"/>
    <property type="evidence" value="ECO:0007669"/>
    <property type="project" value="TreeGrafter"/>
</dbReference>
<feature type="domain" description="C2H2-type" evidence="9">
    <location>
        <begin position="180"/>
        <end position="207"/>
    </location>
</feature>
<reference evidence="11" key="1">
    <citation type="submission" date="2025-08" db="UniProtKB">
        <authorList>
            <consortium name="RefSeq"/>
        </authorList>
    </citation>
    <scope>IDENTIFICATION</scope>
    <source>
        <strain evidence="11">15085-1641.00</strain>
        <tissue evidence="11">Whole body</tissue>
    </source>
</reference>
<evidence type="ECO:0000256" key="3">
    <source>
        <dbReference type="ARBA" id="ARBA00022771"/>
    </source>
</evidence>
<dbReference type="OrthoDB" id="7868990at2759"/>
<evidence type="ECO:0000313" key="10">
    <source>
        <dbReference type="Proteomes" id="UP000504633"/>
    </source>
</evidence>
<dbReference type="FunFam" id="3.30.160.60:FF:000065">
    <property type="entry name" value="B-cell CLL/lymphoma 6, member B"/>
    <property type="match status" value="1"/>
</dbReference>